<dbReference type="NCBIfam" id="NF005281">
    <property type="entry name" value="PRK06798.1"/>
    <property type="match status" value="1"/>
</dbReference>
<keyword evidence="3 5" id="KW-0175">Coiled coil</keyword>
<comment type="function">
    <text evidence="5">Required for morphogenesis and for the elongation of the flagellar filament by facilitating polymerization of the flagellin monomers at the tip of growing filament. Forms a capping structure, which prevents flagellin subunits (transported through the central channel of the flagellum) from leaking out without polymerization at the distal end.</text>
</comment>
<reference evidence="8 9" key="1">
    <citation type="submission" date="2016-05" db="EMBL/GenBank/DDBJ databases">
        <title>Bacillus thuringiensis and Bacillus weihenstephanensis as novel biocontrol agents of wilt causing Verticillium species.</title>
        <authorList>
            <person name="Hollensteiner J."/>
            <person name="Wemheuer F."/>
            <person name="Harting R."/>
            <person name="Kolarzyk A."/>
            <person name="Diaz-Valerio S."/>
            <person name="Poehlein A."/>
            <person name="Brzuszkiewicz E."/>
            <person name="Nesemann K."/>
            <person name="Braus-Stromeyer S."/>
            <person name="Braus G."/>
            <person name="Daniel R."/>
            <person name="Liesegang H."/>
        </authorList>
    </citation>
    <scope>NUCLEOTIDE SEQUENCE [LARGE SCALE GENOMIC DNA]</scope>
    <source>
        <strain evidence="8 9">GOE11</strain>
    </source>
</reference>
<comment type="subunit">
    <text evidence="2 5">Homopentamer.</text>
</comment>
<comment type="similarity">
    <text evidence="1 5">Belongs to the FliD family.</text>
</comment>
<protein>
    <recommendedName>
        <fullName evidence="5">Flagellar hook-associated protein 2</fullName>
        <shortName evidence="5">HAP2</shortName>
    </recommendedName>
    <alternativeName>
        <fullName evidence="5">Flagellar cap protein</fullName>
    </alternativeName>
</protein>
<evidence type="ECO:0000313" key="9">
    <source>
        <dbReference type="Proteomes" id="UP000175835"/>
    </source>
</evidence>
<feature type="coiled-coil region" evidence="5">
    <location>
        <begin position="419"/>
        <end position="471"/>
    </location>
</feature>
<evidence type="ECO:0000259" key="6">
    <source>
        <dbReference type="Pfam" id="PF02465"/>
    </source>
</evidence>
<dbReference type="Proteomes" id="UP000175835">
    <property type="component" value="Unassembled WGS sequence"/>
</dbReference>
<feature type="domain" description="Flagellar hook-associated protein 2 C-terminal" evidence="7">
    <location>
        <begin position="229"/>
        <end position="462"/>
    </location>
</feature>
<organism evidence="8 9">
    <name type="scientific">Bacillus mycoides</name>
    <dbReference type="NCBI Taxonomy" id="1405"/>
    <lineage>
        <taxon>Bacteria</taxon>
        <taxon>Bacillati</taxon>
        <taxon>Bacillota</taxon>
        <taxon>Bacilli</taxon>
        <taxon>Bacillales</taxon>
        <taxon>Bacillaceae</taxon>
        <taxon>Bacillus</taxon>
        <taxon>Bacillus cereus group</taxon>
    </lineage>
</organism>
<evidence type="ECO:0000259" key="7">
    <source>
        <dbReference type="Pfam" id="PF07195"/>
    </source>
</evidence>
<dbReference type="GO" id="GO:0007155">
    <property type="term" value="P:cell adhesion"/>
    <property type="evidence" value="ECO:0007669"/>
    <property type="project" value="InterPro"/>
</dbReference>
<keyword evidence="5" id="KW-0964">Secreted</keyword>
<keyword evidence="8" id="KW-0282">Flagellum</keyword>
<dbReference type="Pfam" id="PF02465">
    <property type="entry name" value="FliD_N"/>
    <property type="match status" value="1"/>
</dbReference>
<accession>A0A1E8BQY7</accession>
<dbReference type="GO" id="GO:0009424">
    <property type="term" value="C:bacterial-type flagellum hook"/>
    <property type="evidence" value="ECO:0007669"/>
    <property type="project" value="UniProtKB-UniRule"/>
</dbReference>
<evidence type="ECO:0000256" key="4">
    <source>
        <dbReference type="ARBA" id="ARBA00023143"/>
    </source>
</evidence>
<evidence type="ECO:0000256" key="2">
    <source>
        <dbReference type="ARBA" id="ARBA00011255"/>
    </source>
</evidence>
<evidence type="ECO:0000256" key="5">
    <source>
        <dbReference type="RuleBase" id="RU362066"/>
    </source>
</evidence>
<dbReference type="AlphaFoldDB" id="A0A1E8BQY7"/>
<feature type="domain" description="Flagellar hook-associated protein 2 N-terminal" evidence="6">
    <location>
        <begin position="22"/>
        <end position="115"/>
    </location>
</feature>
<dbReference type="GO" id="GO:0005576">
    <property type="term" value="C:extracellular region"/>
    <property type="evidence" value="ECO:0007669"/>
    <property type="project" value="UniProtKB-SubCell"/>
</dbReference>
<dbReference type="PANTHER" id="PTHR30288">
    <property type="entry name" value="FLAGELLAR CAP/ASSEMBLY PROTEIN FLID"/>
    <property type="match status" value="1"/>
</dbReference>
<evidence type="ECO:0000256" key="1">
    <source>
        <dbReference type="ARBA" id="ARBA00009764"/>
    </source>
</evidence>
<comment type="subcellular location">
    <subcellularLocation>
        <location evidence="5">Secreted</location>
    </subcellularLocation>
    <subcellularLocation>
        <location evidence="5">Bacterial flagellum</location>
    </subcellularLocation>
</comment>
<comment type="caution">
    <text evidence="8">The sequence shown here is derived from an EMBL/GenBank/DDBJ whole genome shotgun (WGS) entry which is preliminary data.</text>
</comment>
<evidence type="ECO:0000313" key="8">
    <source>
        <dbReference type="EMBL" id="OFD97200.1"/>
    </source>
</evidence>
<keyword evidence="4 5" id="KW-0975">Bacterial flagellum</keyword>
<keyword evidence="8" id="KW-0966">Cell projection</keyword>
<dbReference type="Pfam" id="PF07195">
    <property type="entry name" value="FliD_C"/>
    <property type="match status" value="1"/>
</dbReference>
<dbReference type="GO" id="GO:0009421">
    <property type="term" value="C:bacterial-type flagellum filament cap"/>
    <property type="evidence" value="ECO:0007669"/>
    <property type="project" value="InterPro"/>
</dbReference>
<dbReference type="InterPro" id="IPR040026">
    <property type="entry name" value="FliD"/>
</dbReference>
<keyword evidence="8" id="KW-0969">Cilium</keyword>
<dbReference type="PANTHER" id="PTHR30288:SF0">
    <property type="entry name" value="FLAGELLAR HOOK-ASSOCIATED PROTEIN 2"/>
    <property type="match status" value="1"/>
</dbReference>
<dbReference type="PATRIC" id="fig|86662.28.peg.1747"/>
<gene>
    <name evidence="8" type="primary">fliD</name>
    <name evidence="8" type="ORF">BWGOE11_17380</name>
</gene>
<dbReference type="RefSeq" id="WP_070146379.1">
    <property type="nucleotide sequence ID" value="NZ_LXLX01000023.1"/>
</dbReference>
<dbReference type="InterPro" id="IPR003481">
    <property type="entry name" value="FliD_N"/>
</dbReference>
<dbReference type="InterPro" id="IPR010809">
    <property type="entry name" value="FliD_C"/>
</dbReference>
<evidence type="ECO:0000256" key="3">
    <source>
        <dbReference type="ARBA" id="ARBA00023054"/>
    </source>
</evidence>
<dbReference type="EMBL" id="LXLX01000023">
    <property type="protein sequence ID" value="OFD97200.1"/>
    <property type="molecule type" value="Genomic_DNA"/>
</dbReference>
<name>A0A1E8BQY7_BACMY</name>
<sequence>MAGTLTGIGGRQQIWNLGNNMIDTSNFVELEMQALDMRKTPYANEKNQLSQDKLLYTSLKSEFSSFTQTFKNLAAFKGNEKKVTTTQDGYINVKADGGAIAGTFNMTITKLAQRHQIASNSIDNINEKLPRNETIKLGDKELKVTTDMTYKDLINKINDGDYGVSAYTLGSKIFMSSTKEGEANAIKLASTPPNVLTELFYSEVEIKGTGTDQDSETKTEMKLNTINEAENAIYSINGIEDKSPTNTIEALPGVKIELLKVTEPKVDEKPGEEKPAAGTTTDSKVKGIDLKFTVSDSNVTDASNIIKKMVADYNKAVSTIDIFAGKGGAFQGQAIMQSVRQAMNNVVTFSQDGNYLFSFGIQLKQDGTMEVNDEKLTQALKDKPDAAKQFFFGSNGLGKMMEEPLDKLFGDKGVVGERVKNIDSRVSDLDKKIKDIETQNLQKQDEIVKKYQKLESTLAELDSQLKTIKAMTKQKSDD</sequence>
<proteinExistence type="inferred from homology"/>
<dbReference type="GO" id="GO:0071973">
    <property type="term" value="P:bacterial-type flagellum-dependent cell motility"/>
    <property type="evidence" value="ECO:0007669"/>
    <property type="project" value="TreeGrafter"/>
</dbReference>